<proteinExistence type="predicted"/>
<evidence type="ECO:0008006" key="3">
    <source>
        <dbReference type="Google" id="ProtNLM"/>
    </source>
</evidence>
<protein>
    <recommendedName>
        <fullName evidence="3">Secreted protein</fullName>
    </recommendedName>
</protein>
<organism evidence="2">
    <name type="scientific">Picea glauca</name>
    <name type="common">White spruce</name>
    <name type="synonym">Pinus glauca</name>
    <dbReference type="NCBI Taxonomy" id="3330"/>
    <lineage>
        <taxon>Eukaryota</taxon>
        <taxon>Viridiplantae</taxon>
        <taxon>Streptophyta</taxon>
        <taxon>Embryophyta</taxon>
        <taxon>Tracheophyta</taxon>
        <taxon>Spermatophyta</taxon>
        <taxon>Pinopsida</taxon>
        <taxon>Pinidae</taxon>
        <taxon>Conifers I</taxon>
        <taxon>Pinales</taxon>
        <taxon>Pinaceae</taxon>
        <taxon>Picea</taxon>
    </lineage>
</organism>
<comment type="caution">
    <text evidence="2">The sequence shown here is derived from an EMBL/GenBank/DDBJ whole genome shotgun (WGS) entry which is preliminary data.</text>
</comment>
<reference evidence="2" key="1">
    <citation type="journal article" date="2015" name="Genome Biol. Evol.">
        <title>Organellar Genomes of White Spruce (Picea glauca): Assembly and Annotation.</title>
        <authorList>
            <person name="Jackman S.D."/>
            <person name="Warren R.L."/>
            <person name="Gibb E.A."/>
            <person name="Vandervalk B.P."/>
            <person name="Mohamadi H."/>
            <person name="Chu J."/>
            <person name="Raymond A."/>
            <person name="Pleasance S."/>
            <person name="Coope R."/>
            <person name="Wildung M.R."/>
            <person name="Ritland C.E."/>
            <person name="Bousquet J."/>
            <person name="Jones S.J."/>
            <person name="Bohlmann J."/>
            <person name="Birol I."/>
        </authorList>
    </citation>
    <scope>NUCLEOTIDE SEQUENCE [LARGE SCALE GENOMIC DNA]</scope>
    <source>
        <tissue evidence="2">Flushing bud</tissue>
    </source>
</reference>
<keyword evidence="2" id="KW-0496">Mitochondrion</keyword>
<evidence type="ECO:0000313" key="2">
    <source>
        <dbReference type="EMBL" id="KUM45957.1"/>
    </source>
</evidence>
<geneLocation type="mitochondrion" evidence="2"/>
<feature type="signal peptide" evidence="1">
    <location>
        <begin position="1"/>
        <end position="28"/>
    </location>
</feature>
<name>A0A101LV70_PICGL</name>
<accession>A0A101LV70</accession>
<keyword evidence="1" id="KW-0732">Signal</keyword>
<feature type="chain" id="PRO_5007100112" description="Secreted protein" evidence="1">
    <location>
        <begin position="29"/>
        <end position="85"/>
    </location>
</feature>
<dbReference type="AlphaFoldDB" id="A0A101LV70"/>
<sequence>MSSRRRKLSFCLVRSLLIARSLVPPVQRVHRQSTYPLPPNYTPEKIRSAVSIGWAIISQRYTGHSHLCPCGVSIWRWVSNDPFNM</sequence>
<evidence type="ECO:0000256" key="1">
    <source>
        <dbReference type="SAM" id="SignalP"/>
    </source>
</evidence>
<dbReference type="EMBL" id="LKAM01000014">
    <property type="protein sequence ID" value="KUM45957.1"/>
    <property type="molecule type" value="Genomic_DNA"/>
</dbReference>
<gene>
    <name evidence="2" type="ORF">ABT39_MTgene2060</name>
</gene>